<keyword evidence="3" id="KW-1185">Reference proteome</keyword>
<organism evidence="2 3">
    <name type="scientific">Micromonospora orduensis</name>
    <dbReference type="NCBI Taxonomy" id="1420891"/>
    <lineage>
        <taxon>Bacteria</taxon>
        <taxon>Bacillati</taxon>
        <taxon>Actinomycetota</taxon>
        <taxon>Actinomycetes</taxon>
        <taxon>Micromonosporales</taxon>
        <taxon>Micromonosporaceae</taxon>
        <taxon>Micromonospora</taxon>
    </lineage>
</organism>
<proteinExistence type="predicted"/>
<evidence type="ECO:0000313" key="2">
    <source>
        <dbReference type="EMBL" id="TNH21004.1"/>
    </source>
</evidence>
<evidence type="ECO:0000313" key="3">
    <source>
        <dbReference type="Proteomes" id="UP000306145"/>
    </source>
</evidence>
<name>A0A5C4QB52_9ACTN</name>
<dbReference type="Proteomes" id="UP000306145">
    <property type="component" value="Unassembled WGS sequence"/>
</dbReference>
<reference evidence="2 3" key="1">
    <citation type="submission" date="2019-06" db="EMBL/GenBank/DDBJ databases">
        <title>Micromonospora ordensis sp. nov., isolated from deep marine sediment.</title>
        <authorList>
            <person name="Veyisoglu A."/>
            <person name="Carro L."/>
            <person name="Klenk H.-P."/>
            <person name="Sahin N."/>
        </authorList>
    </citation>
    <scope>NUCLEOTIDE SEQUENCE [LARGE SCALE GENOMIC DNA]</scope>
    <source>
        <strain evidence="2 3">S2509</strain>
    </source>
</reference>
<comment type="caution">
    <text evidence="2">The sequence shown here is derived from an EMBL/GenBank/DDBJ whole genome shotgun (WGS) entry which is preliminary data.</text>
</comment>
<dbReference type="OrthoDB" id="3404617at2"/>
<evidence type="ECO:0000256" key="1">
    <source>
        <dbReference type="SAM" id="MobiDB-lite"/>
    </source>
</evidence>
<accession>A0A5C4QB52</accession>
<dbReference type="AlphaFoldDB" id="A0A5C4QB52"/>
<dbReference type="EMBL" id="VDFY01000320">
    <property type="protein sequence ID" value="TNH21004.1"/>
    <property type="molecule type" value="Genomic_DNA"/>
</dbReference>
<gene>
    <name evidence="2" type="ORF">FHG89_32610</name>
</gene>
<feature type="region of interest" description="Disordered" evidence="1">
    <location>
        <begin position="124"/>
        <end position="166"/>
    </location>
</feature>
<dbReference type="RefSeq" id="WP_139588218.1">
    <property type="nucleotide sequence ID" value="NZ_VDFY01000320.1"/>
</dbReference>
<protein>
    <submittedName>
        <fullName evidence="2">Uncharacterized protein</fullName>
    </submittedName>
</protein>
<sequence>MTRAHPRLAAPPVVRPAMSSTVGLVSASVAQVVGVVDWVPIRPVVVVLGRVTDVVLSPVLGAVIVAVPARLPALAGPGLRPVPVTDAASRQAPAPPVDPALAPVRPVELLPAVAAPWPASVVQGPRMTSATGRPVARPGRASTPAVLPGLPVTPADQDAAGVDDGSTPAPGLVWPVVRQVAAAAAQTYDLGLVVLGTRSPSVIARPG</sequence>